<name>A0A0B6AGT4_PRIM2</name>
<dbReference type="SUPFAM" id="SSF103032">
    <property type="entry name" value="Hypothetical protein YwqG"/>
    <property type="match status" value="1"/>
</dbReference>
<organism evidence="1 2">
    <name type="scientific">Priestia megaterium (strain ATCC 14581 / DSM 32 / CCUG 1817 / JCM 2506 / NBRC 15308 / NCIMB 9376 / NCTC 10342 / NRRL B-14308 / VKM B-512 / Ford 19)</name>
    <name type="common">Bacillus megaterium</name>
    <dbReference type="NCBI Taxonomy" id="1348623"/>
    <lineage>
        <taxon>Bacteria</taxon>
        <taxon>Bacillati</taxon>
        <taxon>Bacillota</taxon>
        <taxon>Bacilli</taxon>
        <taxon>Bacillales</taxon>
        <taxon>Bacillaceae</taxon>
        <taxon>Priestia</taxon>
    </lineage>
</organism>
<dbReference type="Pfam" id="PF09234">
    <property type="entry name" value="DUF1963"/>
    <property type="match status" value="1"/>
</dbReference>
<evidence type="ECO:0000313" key="2">
    <source>
        <dbReference type="Proteomes" id="UP000031829"/>
    </source>
</evidence>
<dbReference type="AlphaFoldDB" id="A0A0B6AGT4"/>
<dbReference type="PANTHER" id="PTHR36436">
    <property type="entry name" value="SLL5081 PROTEIN"/>
    <property type="match status" value="1"/>
</dbReference>
<dbReference type="EMBL" id="CP009920">
    <property type="protein sequence ID" value="AJI24100.1"/>
    <property type="molecule type" value="Genomic_DNA"/>
</dbReference>
<dbReference type="PANTHER" id="PTHR36436:SF6">
    <property type="entry name" value="SLL5081 PROTEIN"/>
    <property type="match status" value="1"/>
</dbReference>
<gene>
    <name evidence="1" type="ORF">BG04_742</name>
</gene>
<reference evidence="1 2" key="1">
    <citation type="journal article" date="2015" name="Genome Announc.">
        <title>Complete genome sequences for 35 biothreat assay-relevant bacillus species.</title>
        <authorList>
            <person name="Johnson S.L."/>
            <person name="Daligault H.E."/>
            <person name="Davenport K.W."/>
            <person name="Jaissle J."/>
            <person name="Frey K.G."/>
            <person name="Ladner J.T."/>
            <person name="Broomall S.M."/>
            <person name="Bishop-Lilly K.A."/>
            <person name="Bruce D.C."/>
            <person name="Gibbons H.S."/>
            <person name="Coyne S.R."/>
            <person name="Lo C.C."/>
            <person name="Meincke L."/>
            <person name="Munk A.C."/>
            <person name="Koroleva G.I."/>
            <person name="Rosenzweig C.N."/>
            <person name="Palacios G.F."/>
            <person name="Redden C.L."/>
            <person name="Minogue T.D."/>
            <person name="Chain P.S."/>
        </authorList>
    </citation>
    <scope>NUCLEOTIDE SEQUENCE [LARGE SCALE GENOMIC DNA]</scope>
    <source>
        <strain evidence="2">ATCC 14581 / DSM 32 / JCM 2506 / NBRC 15308 / NCIMB 9376 / NCTC 10342 / NRRL B-14308 / VKM B-512</strain>
    </source>
</reference>
<evidence type="ECO:0008006" key="3">
    <source>
        <dbReference type="Google" id="ProtNLM"/>
    </source>
</evidence>
<dbReference type="Gene3D" id="2.30.320.10">
    <property type="entry name" value="YwqG-like"/>
    <property type="match status" value="1"/>
</dbReference>
<accession>A0A0B6AGT4</accession>
<dbReference type="InterPro" id="IPR015315">
    <property type="entry name" value="DUF1963"/>
</dbReference>
<proteinExistence type="predicted"/>
<dbReference type="GeneID" id="93644231"/>
<dbReference type="InterPro" id="IPR035948">
    <property type="entry name" value="YwqG-like_sf"/>
</dbReference>
<dbReference type="HOGENOM" id="CLU_056726_0_0_9"/>
<dbReference type="RefSeq" id="WP_016765137.1">
    <property type="nucleotide sequence ID" value="NZ_BCVB01000001.1"/>
</dbReference>
<evidence type="ECO:0000313" key="1">
    <source>
        <dbReference type="EMBL" id="AJI24100.1"/>
    </source>
</evidence>
<dbReference type="KEGG" id="bmeg:BG04_742"/>
<protein>
    <recommendedName>
        <fullName evidence="3">DUF1963 domain-containing protein</fullName>
    </recommendedName>
</protein>
<sequence length="267" mass="31232">MNPLSKLELPPKLEPYRKEIEKTCKPYIHINTVMNSPKLYESKFGGNPYLPLEANHPLDSQGKPMLLMAQINFSEVPSYENMPIQGMLQFFICGANNESTGDMYGLDFDHPTAQKDFRVVFYEDVTTDKKKLTTDFTYLEDIDRDMFPIPQEVGLQFEIKIEPVSPTDYRYNDIESDLFEDEETEEIYWDELTGEYHKMGGYAFFTQSDPRDYDEALRAYDVLLLQFAMDDEADIMFGDAGVANFFIKEKDLRNRNFRDVLYNWDCC</sequence>
<dbReference type="Proteomes" id="UP000031829">
    <property type="component" value="Chromosome"/>
</dbReference>